<evidence type="ECO:0000313" key="4">
    <source>
        <dbReference type="EMBL" id="KAK7750820.1"/>
    </source>
</evidence>
<dbReference type="InterPro" id="IPR006094">
    <property type="entry name" value="Oxid_FAD_bind_N"/>
</dbReference>
<dbReference type="InterPro" id="IPR012951">
    <property type="entry name" value="BBE"/>
</dbReference>
<dbReference type="SUPFAM" id="SSF56176">
    <property type="entry name" value="FAD-binding/transporter-associated domain-like"/>
    <property type="match status" value="1"/>
</dbReference>
<proteinExistence type="inferred from homology"/>
<evidence type="ECO:0000259" key="3">
    <source>
        <dbReference type="PROSITE" id="PS51387"/>
    </source>
</evidence>
<evidence type="ECO:0000256" key="2">
    <source>
        <dbReference type="ARBA" id="ARBA00023002"/>
    </source>
</evidence>
<dbReference type="GO" id="GO:0071949">
    <property type="term" value="F:FAD binding"/>
    <property type="evidence" value="ECO:0007669"/>
    <property type="project" value="InterPro"/>
</dbReference>
<dbReference type="InterPro" id="IPR016169">
    <property type="entry name" value="FAD-bd_PCMH_sub2"/>
</dbReference>
<dbReference type="PROSITE" id="PS51387">
    <property type="entry name" value="FAD_PCMH"/>
    <property type="match status" value="1"/>
</dbReference>
<dbReference type="Proteomes" id="UP001320420">
    <property type="component" value="Unassembled WGS sequence"/>
</dbReference>
<dbReference type="PANTHER" id="PTHR13878:SF91">
    <property type="entry name" value="FAD BINDING DOMAIN PROTEIN (AFU_ORTHOLOGUE AFUA_6G12070)-RELATED"/>
    <property type="match status" value="1"/>
</dbReference>
<comment type="caution">
    <text evidence="4">The sequence shown here is derived from an EMBL/GenBank/DDBJ whole genome shotgun (WGS) entry which is preliminary data.</text>
</comment>
<dbReference type="EMBL" id="JAKJXP020000058">
    <property type="protein sequence ID" value="KAK7750820.1"/>
    <property type="molecule type" value="Genomic_DNA"/>
</dbReference>
<comment type="similarity">
    <text evidence="1">Belongs to the oxygen-dependent FAD-linked oxidoreductase family.</text>
</comment>
<dbReference type="InterPro" id="IPR036318">
    <property type="entry name" value="FAD-bd_PCMH-like_sf"/>
</dbReference>
<accession>A0AAN9UR77</accession>
<reference evidence="4 5" key="1">
    <citation type="submission" date="2024-02" db="EMBL/GenBank/DDBJ databases">
        <title>De novo assembly and annotation of 12 fungi associated with fruit tree decline syndrome in Ontario, Canada.</title>
        <authorList>
            <person name="Sulman M."/>
            <person name="Ellouze W."/>
            <person name="Ilyukhin E."/>
        </authorList>
    </citation>
    <scope>NUCLEOTIDE SEQUENCE [LARGE SCALE GENOMIC DNA]</scope>
    <source>
        <strain evidence="4 5">M11/M66-122</strain>
    </source>
</reference>
<name>A0AAN9UR77_9PEZI</name>
<dbReference type="Pfam" id="PF08031">
    <property type="entry name" value="BBE"/>
    <property type="match status" value="1"/>
</dbReference>
<keyword evidence="2" id="KW-0560">Oxidoreductase</keyword>
<sequence>MRLKAKPSRCSDSSLHWAIFQLLVFTTNIGASWAAAAAAVAKTPAISSAGTPYFEYETQQLTDEVIGRLRQDPDAAEYASLFDFDNDSVDPENYDAVLPKQGRCKVFPGDEDWPSDKTWDTFNGLLGNTLIPTTPLAAPCYPSRNEYSAEKCEEVTAKWGDAYFHESDPTSGMWPIWQGRTCLPLSGTTTTTTETCTLGAYPVFAVNVSTVAQVQLAVNFARNAGLRLVIKNTGHCFLGKSSGAGALAVWLHNWRDLEFLPEYGGGPAFKVGPSVTVRQAYEFAHEHDVSVLGGIAESVGFGGGYLQGGGHTPLSGLWGMAADQVLALEVVTADGRFVTASPTSHGDLFWALRGGGGGTFGVVTSTIVRAHPRVPVTTSVFSFETSPNVTADAFFAGLRAYFERFVEFTDAHTYGYFFITPRGNSSYKFEMSPFFAPNHTAASFEALVAPLFATLRGLFGEAFASSIATRHYDAFWPAFRASFVEGPVGSYVMPANRLFPRASWEDPDRFERVWAVLRAHLEQGRNIVGYHQAPRNRAGVDNAVGPAWILIGFSRSQREAVAYLITEVTASADMSPTAVRALARKLDEEIMAPWREVAPASAGGGAYLNEASPMEADWQDDFYGETYGRLLQVKHSVDPRDLFYATTGVGSERWEVRSQESDGVLTQNGRLCRRV</sequence>
<dbReference type="GO" id="GO:0016491">
    <property type="term" value="F:oxidoreductase activity"/>
    <property type="evidence" value="ECO:0007669"/>
    <property type="project" value="UniProtKB-KW"/>
</dbReference>
<evidence type="ECO:0000313" key="5">
    <source>
        <dbReference type="Proteomes" id="UP001320420"/>
    </source>
</evidence>
<keyword evidence="5" id="KW-1185">Reference proteome</keyword>
<gene>
    <name evidence="4" type="ORF">SLS62_007219</name>
</gene>
<protein>
    <recommendedName>
        <fullName evidence="3">FAD-binding PCMH-type domain-containing protein</fullName>
    </recommendedName>
</protein>
<dbReference type="PANTHER" id="PTHR13878">
    <property type="entry name" value="GULONOLACTONE OXIDASE"/>
    <property type="match status" value="1"/>
</dbReference>
<dbReference type="Pfam" id="PF01565">
    <property type="entry name" value="FAD_binding_4"/>
    <property type="match status" value="1"/>
</dbReference>
<evidence type="ECO:0000256" key="1">
    <source>
        <dbReference type="ARBA" id="ARBA00005466"/>
    </source>
</evidence>
<dbReference type="InterPro" id="IPR050432">
    <property type="entry name" value="FAD-linked_Oxidoreductases_BP"/>
</dbReference>
<dbReference type="InterPro" id="IPR016166">
    <property type="entry name" value="FAD-bd_PCMH"/>
</dbReference>
<dbReference type="AlphaFoldDB" id="A0AAN9UR77"/>
<dbReference type="Gene3D" id="3.30.465.10">
    <property type="match status" value="2"/>
</dbReference>
<organism evidence="4 5">
    <name type="scientific">Diatrype stigma</name>
    <dbReference type="NCBI Taxonomy" id="117547"/>
    <lineage>
        <taxon>Eukaryota</taxon>
        <taxon>Fungi</taxon>
        <taxon>Dikarya</taxon>
        <taxon>Ascomycota</taxon>
        <taxon>Pezizomycotina</taxon>
        <taxon>Sordariomycetes</taxon>
        <taxon>Xylariomycetidae</taxon>
        <taxon>Xylariales</taxon>
        <taxon>Diatrypaceae</taxon>
        <taxon>Diatrype</taxon>
    </lineage>
</organism>
<feature type="domain" description="FAD-binding PCMH-type" evidence="3">
    <location>
        <begin position="198"/>
        <end position="373"/>
    </location>
</feature>